<dbReference type="EMBL" id="JAPFFF010000004">
    <property type="protein sequence ID" value="KAK8891651.1"/>
    <property type="molecule type" value="Genomic_DNA"/>
</dbReference>
<sequence length="272" mass="31400">MKPQDSTKKYIPLGQISRRTHNLRLDQKVQQSSSATERLSASFYIPEVQPKKFHPNPLPDIYTTCPELRQFKPVLDLPSVLAIDTPDDASPMPQMPPPQKYTSPKETPLAPTTPEDNSFDPEAPILHPHELGFVPQSEWPMQSFSLWDLRSMYFTRRNGAAQQFNFKLYNALCITMKYPEAYKYVGAIWVTQTIMKINSHIFANLLGIHAVQGGLFHKQGNFSRHGFTHVYKQSTMNLQKCSLCDDVDDYNVRLLQDRMNRFCRGCMYRYGF</sequence>
<evidence type="ECO:0000256" key="1">
    <source>
        <dbReference type="SAM" id="MobiDB-lite"/>
    </source>
</evidence>
<feature type="region of interest" description="Disordered" evidence="1">
    <location>
        <begin position="85"/>
        <end position="115"/>
    </location>
</feature>
<reference evidence="3 4" key="1">
    <citation type="submission" date="2024-04" db="EMBL/GenBank/DDBJ databases">
        <title>Tritrichomonas musculus Genome.</title>
        <authorList>
            <person name="Alves-Ferreira E."/>
            <person name="Grigg M."/>
            <person name="Lorenzi H."/>
            <person name="Galac M."/>
        </authorList>
    </citation>
    <scope>NUCLEOTIDE SEQUENCE [LARGE SCALE GENOMIC DNA]</scope>
    <source>
        <strain evidence="3 4">EAF2021</strain>
    </source>
</reference>
<protein>
    <recommendedName>
        <fullName evidence="2">Initiator binding domain-containing protein</fullName>
    </recommendedName>
</protein>
<dbReference type="Proteomes" id="UP001470230">
    <property type="component" value="Unassembled WGS sequence"/>
</dbReference>
<proteinExistence type="predicted"/>
<dbReference type="Pfam" id="PF10416">
    <property type="entry name" value="IBD"/>
    <property type="match status" value="1"/>
</dbReference>
<organism evidence="3 4">
    <name type="scientific">Tritrichomonas musculus</name>
    <dbReference type="NCBI Taxonomy" id="1915356"/>
    <lineage>
        <taxon>Eukaryota</taxon>
        <taxon>Metamonada</taxon>
        <taxon>Parabasalia</taxon>
        <taxon>Tritrichomonadida</taxon>
        <taxon>Tritrichomonadidae</taxon>
        <taxon>Tritrichomonas</taxon>
    </lineage>
</organism>
<evidence type="ECO:0000259" key="2">
    <source>
        <dbReference type="Pfam" id="PF10416"/>
    </source>
</evidence>
<dbReference type="InterPro" id="IPR036388">
    <property type="entry name" value="WH-like_DNA-bd_sf"/>
</dbReference>
<name>A0ABR2KLN7_9EUKA</name>
<evidence type="ECO:0000313" key="4">
    <source>
        <dbReference type="Proteomes" id="UP001470230"/>
    </source>
</evidence>
<accession>A0ABR2KLN7</accession>
<dbReference type="Gene3D" id="1.10.10.10">
    <property type="entry name" value="Winged helix-like DNA-binding domain superfamily/Winged helix DNA-binding domain"/>
    <property type="match status" value="1"/>
</dbReference>
<comment type="caution">
    <text evidence="3">The sequence shown here is derived from an EMBL/GenBank/DDBJ whole genome shotgun (WGS) entry which is preliminary data.</text>
</comment>
<feature type="domain" description="Initiator binding" evidence="2">
    <location>
        <begin position="144"/>
        <end position="235"/>
    </location>
</feature>
<evidence type="ECO:0000313" key="3">
    <source>
        <dbReference type="EMBL" id="KAK8891651.1"/>
    </source>
</evidence>
<keyword evidence="4" id="KW-1185">Reference proteome</keyword>
<dbReference type="InterPro" id="IPR018845">
    <property type="entry name" value="Initiator-bd"/>
</dbReference>
<gene>
    <name evidence="3" type="ORF">M9Y10_028871</name>
</gene>